<comment type="subcellular location">
    <molecule>Transmembrane protein gp41</molecule>
    <subcellularLocation>
        <location evidence="32">Virion membrane</location>
        <topology evidence="32">Single-pass type I membrane protein</topology>
    </subcellularLocation>
    <subcellularLocation>
        <location evidence="32">Host cell membrane</location>
        <topology evidence="32">Single-pass type I membrane protein</topology>
    </subcellularLocation>
    <subcellularLocation>
        <location evidence="32">Host endosome membrane</location>
        <topology evidence="32">Single-pass type I membrane protein</topology>
    </subcellularLocation>
    <text evidence="32">It is probably concentrated at the site of budding and incorporated into the virions possibly by contacts between the cytoplasmic tail of Env and the N-terminus of Gag.</text>
</comment>
<dbReference type="GO" id="GO:0055036">
    <property type="term" value="C:virion membrane"/>
    <property type="evidence" value="ECO:0007669"/>
    <property type="project" value="UniProtKB-SubCell"/>
</dbReference>
<dbReference type="Gene3D" id="1.20.5.490">
    <property type="entry name" value="Single helix bin"/>
    <property type="match status" value="1"/>
</dbReference>
<feature type="region of interest" description="MPER; binding to GalCer" evidence="32">
    <location>
        <begin position="665"/>
        <end position="686"/>
    </location>
</feature>
<dbReference type="InterPro" id="IPR037527">
    <property type="entry name" value="Gp160"/>
</dbReference>
<dbReference type="FunFam" id="1.10.287.210:FF:000001">
    <property type="entry name" value="Envelope glycoprotein gp160"/>
    <property type="match status" value="1"/>
</dbReference>
<comment type="similarity">
    <text evidence="32">Belongs to the HIV-1 env protein family.</text>
</comment>
<feature type="chain" id="PRO_5023475513" description="Envelope glycoprotein gp160" evidence="32">
    <location>
        <begin position="32"/>
        <end position="859"/>
    </location>
</feature>
<dbReference type="CDD" id="cd09909">
    <property type="entry name" value="HIV-1-like_HR1-HR2"/>
    <property type="match status" value="1"/>
</dbReference>
<proteinExistence type="inferred from homology"/>
<comment type="function">
    <text evidence="32">Surface protein gp120: Attaches the virus to the host lymphoid cell by binding to the primary receptor CD4. This interaction induces a structural rearrangement creating a high affinity binding site for a chemokine coreceptor like CXCR4 and/or CCR5. Acts as a ligand for CD209/DC-SIGN and CLEC4M/DC-SIGNR, which are respectively found on dendritic cells (DCs), and on endothelial cells of liver sinusoids and lymph node sinuses. These interactions allow capture of viral particles at mucosal surfaces by these cells and subsequent transmission to permissive cells. HIV subverts the migration properties of dendritic cells to gain access to CD4+ T-cells in lymph nodes. Virus transmission to permissive T-cells occurs either in trans (without DCs infection, through viral capture and transmission), or in cis (following DCs productive infection, through the usual CD4-gp120 interaction), thereby inducing a robust infection. In trans infection, bound virions remain infectious over days and it is proposed that they are not degraded, but protected in non-lysosomal acidic organelles within the DCs close to the cell membrane thus contributing to the viral infectious potential during DCs' migration from the periphery to the lymphoid tissues. On arrival at lymphoid tissues, intact virions recycle back to DCs' cell surface allowing virus transmission to CD4+ T-cells.</text>
</comment>
<feature type="region of interest" description="CD4-binding loop" evidence="32">
    <location>
        <begin position="368"/>
        <end position="378"/>
    </location>
</feature>
<feature type="disulfide bond" evidence="32">
    <location>
        <begin position="53"/>
        <end position="73"/>
    </location>
</feature>
<evidence type="ECO:0000256" key="29">
    <source>
        <dbReference type="ARBA" id="ARBA00023280"/>
    </source>
</evidence>
<evidence type="ECO:0000256" key="32">
    <source>
        <dbReference type="HAMAP-Rule" id="MF_04083"/>
    </source>
</evidence>
<dbReference type="GO" id="GO:0016020">
    <property type="term" value="C:membrane"/>
    <property type="evidence" value="ECO:0007669"/>
    <property type="project" value="UniProtKB-UniRule"/>
</dbReference>
<evidence type="ECO:0000256" key="10">
    <source>
        <dbReference type="ARBA" id="ARBA00022570"/>
    </source>
</evidence>
<dbReference type="GO" id="GO:0039654">
    <property type="term" value="P:fusion of virus membrane with host endosome membrane"/>
    <property type="evidence" value="ECO:0007669"/>
    <property type="project" value="UniProtKB-UniRule"/>
</dbReference>
<dbReference type="GO" id="GO:0075512">
    <property type="term" value="P:clathrin-dependent endocytosis of virus by host cell"/>
    <property type="evidence" value="ECO:0007669"/>
    <property type="project" value="UniProtKB-UniRule"/>
</dbReference>
<feature type="region of interest" description="Disordered" evidence="34">
    <location>
        <begin position="721"/>
        <end position="745"/>
    </location>
</feature>
<keyword evidence="18 32" id="KW-0946">Virion</keyword>
<comment type="PTM">
    <text evidence="32">Highly glycosylated by host. The high number of glycan on the protein is reffered to as 'glycan shield' because it contributes to hide protein sequence from adaptive immune system.</text>
</comment>
<feature type="disulfide bond" evidence="32">
    <location>
        <begin position="601"/>
        <end position="607"/>
    </location>
</feature>
<dbReference type="GO" id="GO:0005198">
    <property type="term" value="F:structural molecule activity"/>
    <property type="evidence" value="ECO:0007669"/>
    <property type="project" value="UniProtKB-UniRule"/>
</dbReference>
<keyword evidence="10 32" id="KW-1165">Clathrin-mediated endocytosis of virus by host</keyword>
<dbReference type="GO" id="GO:0044175">
    <property type="term" value="C:host cell endosome membrane"/>
    <property type="evidence" value="ECO:0007669"/>
    <property type="project" value="UniProtKB-SubCell"/>
</dbReference>
<keyword evidence="20 32" id="KW-0261">Viral envelope protein</keyword>
<dbReference type="GO" id="GO:0019031">
    <property type="term" value="C:viral envelope"/>
    <property type="evidence" value="ECO:0007669"/>
    <property type="project" value="UniProtKB-KW"/>
</dbReference>
<keyword evidence="19 32" id="KW-1043">Host membrane</keyword>
<comment type="subcellular location">
    <molecule>Surface protein gp120</molecule>
    <subcellularLocation>
        <location evidence="32">Virion membrane</location>
        <topology evidence="32">Peripheral membrane protein</topology>
    </subcellularLocation>
    <subcellularLocation>
        <location evidence="32">Host cell membrane</location>
        <topology evidence="32">Peripheral membrane protein</topology>
    </subcellularLocation>
    <subcellularLocation>
        <location evidence="32">Host endosome membrane</location>
        <topology evidence="32">Single-pass type I membrane protein</topology>
    </subcellularLocation>
    <text evidence="32">The surface protein is not anchored to the viral envelope, but associates with the extravirion surface through its binding to TM. It is probably concentrated at the site of budding and incorporated into the virions possibly by contacts between the cytoplasmic tail of Env and the N-terminus of Gag.</text>
</comment>
<keyword evidence="13 32" id="KW-0165">Cleavage on pair of basic residues</keyword>
<name>A0A0A1CP45_HV1</name>
<evidence type="ECO:0000256" key="19">
    <source>
        <dbReference type="ARBA" id="ARBA00022870"/>
    </source>
</evidence>
<keyword evidence="27 32" id="KW-1015">Disulfide bond</keyword>
<organismHost>
    <name type="scientific">Homo sapiens</name>
    <name type="common">Human</name>
    <dbReference type="NCBI Taxonomy" id="9606"/>
</organismHost>
<evidence type="ECO:0000256" key="31">
    <source>
        <dbReference type="ARBA" id="ARBA00023296"/>
    </source>
</evidence>
<feature type="site" description="Cleavage; by host furin" evidence="32">
    <location>
        <begin position="513"/>
        <end position="514"/>
    </location>
</feature>
<feature type="transmembrane region" description="Helical" evidence="33">
    <location>
        <begin position="681"/>
        <end position="702"/>
    </location>
</feature>
<comment type="domain">
    <text evidence="32 33">The 17 amino acids long immunosuppressive region is present in many retroviral envelope proteins. Synthetic peptides derived from this relatively conserved sequence inhibit immune function in vitro and in vivo.</text>
</comment>
<keyword evidence="12 32" id="KW-1162">Viral penetration into host cytoplasm</keyword>
<comment type="PTM">
    <text evidence="32">Specific enzymatic cleavages in vivo yield mature proteins. Envelope glycoproteins are synthesized as a inactive precursor that is heavily N-glycosylated and processed likely by host cell furin in the Golgi to yield the mature SU and TM proteins. The cleavage site between SU and TM requires the minimal sequence [KR]-X-[KR]-R. About 2 of the 9 disulfide bonds of gp41 are reduced by P4HB/PDI, following binding to CD4 receptor.</text>
</comment>
<dbReference type="SUPFAM" id="SSF56502">
    <property type="entry name" value="gp120 core"/>
    <property type="match status" value="2"/>
</dbReference>
<keyword evidence="23 32" id="KW-1039">Host endosome</keyword>
<sequence length="859" mass="97320">MKVKGTKRNYQDLWRWGIMLLGMLMICSAAEQLWVTVYYGVPVWKEATTTLFCASDAKAYSAEVHNVWATHACVPTDPNPREVVLGNVTENFNMWKNDMVEQMHEDIISLWEESLKPCTKLTPLCVTLHCTNTTKSNETSPIATTNNTIGEREMKNCSFNVTTNIRDKRTKEYALFYKMDVVPIADSKNNATNNTDYRLINCNTSVITQACPKVSFEPIPIHYCAPAGFAILKCNNKTFQGKGSCTNVSTVQCTHGIKPVVSTQLLLNGSLAEKDIVIRSDNFSDNAKIIIVQLNEAVQINCTRPGNNTRRSIHIGPGRAFYATGDIIGDIRQAHCNLSKTAWNNTLRQVATKLREQFPNKTIIFNHSSGGDPEVVMHNFNCRGEFFYCNTTQLFNSTWNDIELNSTTGNSTTDTITLPCRIKQIINMWQGVGKAMYAPPIRGYINCSSNITGLLLTRDGGEGNNRSETFRPGGGNMRDNWRSELYKYKVVKIEPLGIAPTKAKRRVVQREKRAVGTIGAMFLGFLGAAGSTMGAASITLTVQARQLLSGIVQQQNNLLRAIEAQQHLLQLTVWGIKQLQARVLAVERYLRDQQLLGIWGCSGKLICTTAVPWNTSWSNKSLNDIWNNMTWMQWEKEIDNYTDLIYNLIEQSQNQQEKNEQELLELDKWASLWNWFNITNWLWYIKIFIMIVGGLIGLRIVFTVLSIANRVRQGYSPLSFQTHLPTSRGPDRPEGIEDEGGERDRGRSNRLVHGFLALVWDDLRSLCIFSYHRLRDLLLIAARIAETLGRRGWEILKYWWSLLQYWSQELKNSAISLLNATAIAVAKGTDRVIEVLQRIGRAFLHIPRRIRQGAERALL</sequence>
<dbReference type="FunFam" id="2.170.40.20:FF:000004">
    <property type="entry name" value="Envelope glycoprotein gp160"/>
    <property type="match status" value="1"/>
</dbReference>
<dbReference type="Gene3D" id="2.170.40.20">
    <property type="entry name" value="Human immunodeficiency virus 1, Gp160, envelope glycoprotein"/>
    <property type="match status" value="2"/>
</dbReference>
<keyword evidence="29 32" id="KW-0899">Viral immunoevasion</keyword>
<keyword evidence="14 32" id="KW-0812">Transmembrane</keyword>
<feature type="topological domain" description="Cytoplasmic" evidence="32">
    <location>
        <begin position="709"/>
        <end position="859"/>
    </location>
</feature>
<protein>
    <recommendedName>
        <fullName evidence="32">Envelope glycoprotein gp160</fullName>
    </recommendedName>
    <alternativeName>
        <fullName evidence="32">Env polyprotein</fullName>
    </alternativeName>
    <component>
        <recommendedName>
            <fullName evidence="32">Surface protein gp120</fullName>
            <shortName evidence="32">SU</shortName>
        </recommendedName>
        <alternativeName>
            <fullName evidence="32">Glycoprotein 120</fullName>
            <shortName evidence="32">gp120</shortName>
        </alternativeName>
    </component>
    <component>
        <recommendedName>
            <fullName evidence="32">Transmembrane protein gp41</fullName>
            <shortName evidence="32">TM</shortName>
        </recommendedName>
        <alternativeName>
            <fullName evidence="32">Glycoprotein 41</fullName>
            <shortName evidence="32">gp41</shortName>
        </alternativeName>
    </component>
</protein>
<keyword evidence="26 32" id="KW-0564">Palmitate</keyword>
<comment type="miscellaneous">
    <text evidence="32">Inhibitors targeting HIV-1 viral envelope proteins are used as antiretroviral drugs. Attachment of virions to the cell surface via non-specific interactions and CD4 binding can be blocked by inhibitors that include cyanovirin-N, cyclotriazadisulfonamide analogs, PRO 2000, TNX 355 and PRO 542. In addition, BMS 806 can block CD4-induced conformational changes. Env interactions with the coreceptor molecules can be targeted by CCR5 antagonists including SCH-D, maraviroc (UK 427857) and aplaviroc (GW 873140), and the CXCR4 antagonist AMD 070. Fusion of viral and cellular membranes can be inhibited by peptides such as enfuvirtide and tifuvirtide (T 1249). Resistance to inhibitors associated with mutations in Env are observed. Most of the time, single mutations confer only a modest reduction in drug susceptibility. Combination of several mutations is usually required to develop a high-level drug resistance.</text>
</comment>
<dbReference type="GO" id="GO:0052031">
    <property type="term" value="P:symbiont-mediated perturbation of host defense response"/>
    <property type="evidence" value="ECO:0007669"/>
    <property type="project" value="UniProtKB-UniRule"/>
</dbReference>
<evidence type="ECO:0000256" key="25">
    <source>
        <dbReference type="ARBA" id="ARBA00023136"/>
    </source>
</evidence>
<keyword evidence="16 32" id="KW-0732">Signal</keyword>
<keyword evidence="7 32" id="KW-1168">Fusion of virus membrane with host membrane</keyword>
<dbReference type="Pfam" id="PF00517">
    <property type="entry name" value="GP41"/>
    <property type="match status" value="1"/>
</dbReference>
<evidence type="ECO:0000313" key="37">
    <source>
        <dbReference type="EMBL" id="AIX96230.1"/>
    </source>
</evidence>
<dbReference type="FunFam" id="1.20.5.490:FF:000001">
    <property type="entry name" value="Envelope glycoprotein gp160"/>
    <property type="match status" value="1"/>
</dbReference>
<evidence type="ECO:0000256" key="12">
    <source>
        <dbReference type="ARBA" id="ARBA00022595"/>
    </source>
</evidence>
<dbReference type="InterPro" id="IPR036377">
    <property type="entry name" value="Gp120_core_sf"/>
</dbReference>
<evidence type="ECO:0000256" key="28">
    <source>
        <dbReference type="ARBA" id="ARBA00023180"/>
    </source>
</evidence>
<dbReference type="Pfam" id="PF00516">
    <property type="entry name" value="GP120"/>
    <property type="match status" value="1"/>
</dbReference>
<evidence type="ECO:0000256" key="1">
    <source>
        <dbReference type="ARBA" id="ARBA00004402"/>
    </source>
</evidence>
<evidence type="ECO:0000259" key="36">
    <source>
        <dbReference type="Pfam" id="PF00517"/>
    </source>
</evidence>
<evidence type="ECO:0000256" key="27">
    <source>
        <dbReference type="ARBA" id="ARBA00023157"/>
    </source>
</evidence>
<evidence type="ECO:0000256" key="23">
    <source>
        <dbReference type="ARBA" id="ARBA00023046"/>
    </source>
</evidence>
<evidence type="ECO:0000256" key="6">
    <source>
        <dbReference type="ARBA" id="ARBA00004650"/>
    </source>
</evidence>
<keyword evidence="8 32" id="KW-1170">Fusion of virus membrane with host endosomal membrane</keyword>
<dbReference type="InterPro" id="IPR000777">
    <property type="entry name" value="HIV1_Gp120"/>
</dbReference>
<evidence type="ECO:0000256" key="33">
    <source>
        <dbReference type="RuleBase" id="RU363095"/>
    </source>
</evidence>
<reference evidence="37" key="1">
    <citation type="submission" date="2014-08" db="EMBL/GenBank/DDBJ databases">
        <authorList>
            <person name="Buckheit Sturdevant C."/>
            <person name="Joseph S.B."/>
            <person name="Schnell G."/>
            <person name="Price R.W."/>
            <person name="Swanstrom R."/>
            <person name="Spudich S."/>
        </authorList>
    </citation>
    <scope>NUCLEOTIDE SEQUENCE</scope>
    <source>
        <strain evidence="37">9040_121709_CSF_17</strain>
    </source>
</reference>
<evidence type="ECO:0000256" key="13">
    <source>
        <dbReference type="ARBA" id="ARBA00022685"/>
    </source>
</evidence>
<evidence type="ECO:0000256" key="14">
    <source>
        <dbReference type="ARBA" id="ARBA00022692"/>
    </source>
</evidence>
<evidence type="ECO:0000256" key="18">
    <source>
        <dbReference type="ARBA" id="ARBA00022844"/>
    </source>
</evidence>
<evidence type="ECO:0000256" key="22">
    <source>
        <dbReference type="ARBA" id="ARBA00022989"/>
    </source>
</evidence>
<keyword evidence="22 32" id="KW-1133">Transmembrane helix</keyword>
<evidence type="ECO:0000256" key="20">
    <source>
        <dbReference type="ARBA" id="ARBA00022879"/>
    </source>
</evidence>
<evidence type="ECO:0000256" key="7">
    <source>
        <dbReference type="ARBA" id="ARBA00022506"/>
    </source>
</evidence>
<reference evidence="37" key="2">
    <citation type="journal article" date="2015" name="PLoS Pathog.">
        <title>Compartmentalized Replication of R5 T Cell-Tropic HIV-1 in the Central Nervous System Early in the Course of Infection.</title>
        <authorList>
            <person name="Sturdevant C.B."/>
            <person name="Joseph S.B."/>
            <person name="Schnell G."/>
            <person name="Price R.W."/>
            <person name="Swanstrom R."/>
            <person name="Spudich S."/>
        </authorList>
    </citation>
    <scope>NUCLEOTIDE SEQUENCE</scope>
    <source>
        <strain evidence="37">9040_121709_CSF_17</strain>
    </source>
</reference>
<keyword evidence="31 32" id="KW-1160">Virus entry into host cell</keyword>
<keyword evidence="24 32" id="KW-0175">Coiled coil</keyword>
<feature type="region of interest" description="Immunosuppression" evidence="32">
    <location>
        <begin position="577"/>
        <end position="595"/>
    </location>
</feature>
<evidence type="ECO:0000259" key="35">
    <source>
        <dbReference type="Pfam" id="PF00516"/>
    </source>
</evidence>
<dbReference type="GO" id="GO:0019082">
    <property type="term" value="P:viral protein processing"/>
    <property type="evidence" value="ECO:0007669"/>
    <property type="project" value="UniProtKB-UniRule"/>
</dbReference>
<feature type="disulfide bond" evidence="32">
    <location>
        <begin position="224"/>
        <end position="253"/>
    </location>
</feature>
<feature type="region of interest" description="V5" evidence="32">
    <location>
        <begin position="463"/>
        <end position="473"/>
    </location>
</feature>
<feature type="domain" description="Retroviral envelope protein GP41-like" evidence="36">
    <location>
        <begin position="533"/>
        <end position="722"/>
    </location>
</feature>
<comment type="domain">
    <text evidence="32">Some of the most genetically diverse regions of the viral genome are present in Env. They are called variable regions 1 through 5 (V1 through V5). Coreceptor usage of gp120 is determined mainly by the primary structure of the third variable region (V3) in the outer domain of gp120. The sequence of V3 determines which coreceptor, CCR5 and/or CXCR4 (corresponding to R5/macrophage, X4/T cell and R5X4/T cell and macrophage tropism), is used to trigger the fusion potential of the Env complex, and hence which cells the virus can infect. Binding to CCR5 involves a region adjacent in addition to V3.</text>
</comment>
<dbReference type="InterPro" id="IPR000328">
    <property type="entry name" value="GP41-like"/>
</dbReference>
<comment type="subunit">
    <text evidence="32">The mature envelope protein (Env) consists of a homotrimer of non-covalently associated gp120-gp41 heterodimers. The resulting complex protrudes from the virus surface as a spike. There seems to be as few as 10 spikes on the average virion. Surface protein gp120 interacts with host CD4, CCR5 and CXCR4. Gp120 also interacts with the C-type lectins CD209/DC-SIGN and CLEC4M/DC-SIGNR (collectively referred to as DC-SIGN(R)). Gp120 and gp41 interact with GalCer. Gp120 interacts with host ITGA4/ITGB7 complex; on CD4+ T-cells, this interaction results in rapid activation of integrin ITGAL/LFA-1, which facilitates efficient cell-to-cell spreading of HIV-1. Gp120 interacts with cell-associated heparan sulfate; this interaction increases virus infectivity on permissive cells and may be involved in infection of CD4- cells.</text>
</comment>
<keyword evidence="9 32" id="KW-1032">Host cell membrane</keyword>
<comment type="domain">
    <text evidence="32">The membrane proximal external region (MPER) present in gp41 is a tryptophan-rich region recognized by the antibodies 2F5, Z13, and 4E10. MPER seems to play a role in fusion.</text>
</comment>
<feature type="domain" description="Human immunodeficiency virus 1 envelope glycoprotein Gp120" evidence="35">
    <location>
        <begin position="33"/>
        <end position="513"/>
    </location>
</feature>
<evidence type="ECO:0000256" key="21">
    <source>
        <dbReference type="ARBA" id="ARBA00022890"/>
    </source>
</evidence>
<comment type="subcellular location">
    <subcellularLocation>
        <location evidence="3">Host cell membrane</location>
        <topology evidence="3">Peripheral membrane protein</topology>
    </subcellularLocation>
    <subcellularLocation>
        <location evidence="1">Host cell membrane</location>
        <topology evidence="1">Single-pass type I membrane protein</topology>
    </subcellularLocation>
    <subcellularLocation>
        <location evidence="2">Host endosome membrane</location>
        <topology evidence="2">Peripheral membrane protein</topology>
    </subcellularLocation>
    <subcellularLocation>
        <location evidence="5">Host endosome membrane</location>
        <topology evidence="5">Single-pass type I membrane protein</topology>
    </subcellularLocation>
    <subcellularLocation>
        <location evidence="6">Virion membrane</location>
        <topology evidence="6">Peripheral membrane protein</topology>
    </subcellularLocation>
    <subcellularLocation>
        <location evidence="4">Virion membrane</location>
        <topology evidence="4">Single-pass type I membrane protein</topology>
    </subcellularLocation>
</comment>
<evidence type="ECO:0000256" key="2">
    <source>
        <dbReference type="ARBA" id="ARBA00004433"/>
    </source>
</evidence>
<feature type="short sequence motif" description="Di-leucine internalization motif" evidence="32">
    <location>
        <begin position="858"/>
        <end position="859"/>
    </location>
</feature>
<dbReference type="GO" id="GO:0019062">
    <property type="term" value="P:virion attachment to host cell"/>
    <property type="evidence" value="ECO:0007669"/>
    <property type="project" value="UniProtKB-UniRule"/>
</dbReference>
<comment type="domain">
    <text evidence="32">The CD4-binding region is targeted by the antibody b12.</text>
</comment>
<gene>
    <name evidence="32 37" type="primary">env</name>
</gene>
<dbReference type="GO" id="GO:1903911">
    <property type="term" value="P:positive regulation of receptor clustering"/>
    <property type="evidence" value="ECO:0007669"/>
    <property type="project" value="UniProtKB-UniRule"/>
</dbReference>
<comment type="domain">
    <text evidence="32">The YXXL motif is involved in determining the exact site of viral release at the surface of infected mononuclear cells and promotes endocytosis. YXXL and di-leucine endocytosis motifs interact directly or indirectly with the clathrin adapter complexes, opperate independently, and their activities are not additive.</text>
</comment>
<evidence type="ECO:0000256" key="26">
    <source>
        <dbReference type="ARBA" id="ARBA00023139"/>
    </source>
</evidence>
<dbReference type="GO" id="GO:0019064">
    <property type="term" value="P:fusion of virus membrane with host plasma membrane"/>
    <property type="evidence" value="ECO:0007669"/>
    <property type="project" value="UniProtKB-UniRule"/>
</dbReference>
<comment type="PTM">
    <text evidence="32">Palmitoylation of the transmembrane protein and of Env polyprotein (prior to its proteolytic cleavage) is essential for their association with host cell membrane lipid rafts. Palmitoylation is therefore required for envelope trafficking to classical lipid rafts, but not for viral replication.</text>
</comment>
<dbReference type="FunFam" id="2.170.40.20:FF:000003">
    <property type="entry name" value="Envelope glycoprotein gp160"/>
    <property type="match status" value="1"/>
</dbReference>
<feature type="transmembrane region" description="Helical" evidence="33">
    <location>
        <begin position="16"/>
        <end position="41"/>
    </location>
</feature>
<comment type="miscellaneous">
    <text evidence="32">HIV-1 lineages are divided in three main groups, M (for Major), O (for Outlier), and N (for New, or Non-M, Non-O). The vast majority of strains found worldwide belong to the group M. Group O seems to be endemic to and largely confined to Cameroon and neighboring countries in West Central Africa, where these viruses represent a small minority of HIV-1 strains. The group N is represented by a limited number of isolates from Cameroonian persons. The group M is further subdivided in 9 clades or subtypes (A to D, F to H, J and K).</text>
</comment>
<feature type="chain" id="PRO_5023475514" description="Transmembrane protein gp41" evidence="32">
    <location>
        <begin position="514"/>
        <end position="859"/>
    </location>
</feature>
<evidence type="ECO:0000256" key="4">
    <source>
        <dbReference type="ARBA" id="ARBA00004563"/>
    </source>
</evidence>
<dbReference type="SUPFAM" id="SSF58069">
    <property type="entry name" value="Virus ectodomain"/>
    <property type="match status" value="1"/>
</dbReference>
<keyword evidence="15 32" id="KW-0053">Apoptosis</keyword>
<keyword evidence="11 32" id="KW-0945">Host-virus interaction</keyword>
<comment type="caution">
    <text evidence="32 33">Lacks conserved residue(s) required for the propagation of feature annotation.</text>
</comment>
<feature type="lipid moiety-binding region" description="S-palmitoyl cysteine; by host" evidence="32">
    <location>
        <position position="767"/>
    </location>
</feature>
<keyword evidence="28 32" id="KW-0325">Glycoprotein</keyword>
<organism evidence="37">
    <name type="scientific">Human immunodeficiency virus type 1</name>
    <name type="common">HIV-1</name>
    <dbReference type="NCBI Taxonomy" id="11676"/>
    <lineage>
        <taxon>Viruses</taxon>
        <taxon>Riboviria</taxon>
        <taxon>Pararnavirae</taxon>
        <taxon>Artverviricota</taxon>
        <taxon>Revtraviricetes</taxon>
        <taxon>Ortervirales</taxon>
        <taxon>Retroviridae</taxon>
        <taxon>Orthoretrovirinae</taxon>
        <taxon>Lentivirus</taxon>
        <taxon>Lentivirus humimdef1</taxon>
    </lineage>
</organism>
<evidence type="ECO:0000256" key="3">
    <source>
        <dbReference type="ARBA" id="ARBA00004505"/>
    </source>
</evidence>
<dbReference type="HAMAP" id="MF_04083">
    <property type="entry name" value="HIV_ENV"/>
    <property type="match status" value="1"/>
</dbReference>
<keyword evidence="30 32" id="KW-0449">Lipoprotein</keyword>
<evidence type="ECO:0000256" key="34">
    <source>
        <dbReference type="SAM" id="MobiDB-lite"/>
    </source>
</evidence>
<keyword evidence="25 32" id="KW-0472">Membrane</keyword>
<evidence type="ECO:0000256" key="15">
    <source>
        <dbReference type="ARBA" id="ARBA00022703"/>
    </source>
</evidence>
<dbReference type="GO" id="GO:0020002">
    <property type="term" value="C:host cell plasma membrane"/>
    <property type="evidence" value="ECO:0007669"/>
    <property type="project" value="UniProtKB-SubCell"/>
</dbReference>
<comment type="function">
    <text evidence="32">Transmembrane protein gp41: Acts as a class I viral fusion protein. Under the current model, the protein has at least 3 conformational states: pre-fusion native state, pre-hairpin intermediate state, and post-fusion hairpin state. During fusion of viral and target intracellular membranes, the coiled coil regions (heptad repeats) assume a trimer-of-hairpins structure, positioning the fusion peptide in close proximity to the C-terminal region of the ectodomain. The formation of this structure appears to drive apposition and subsequent fusion of viral and target cell membranes. Complete fusion occurs in host cell endosomes and is dynamin-dependent, however some lipid transfer might occur at the plasma membrane. The virus undergoes clathrin-dependent internalization long before endosomal fusion, thus minimizing the surface exposure of conserved viral epitopes during fusion and reducing the efficacy of inhibitors targeting these epitopes. Membranes fusion leads to delivery of the nucleocapsid into the cytoplasm.</text>
</comment>
<dbReference type="GO" id="GO:1903908">
    <property type="term" value="P:positive regulation of plasma membrane raft polarization"/>
    <property type="evidence" value="ECO:0007669"/>
    <property type="project" value="UniProtKB-UniRule"/>
</dbReference>
<comment type="function">
    <text evidence="32">Envelope glycoprotein gp160: Oligomerizes in the host endoplasmic reticulum into predominantly trimers. In a second time, gp160 transits in the host Golgi, where glycosylation is completed. The precursor is then proteolytically cleaved in the trans-Golgi and thereby activated by cellular furin or furin-like proteases to produce gp120 and gp41.</text>
</comment>
<dbReference type="Gene3D" id="1.10.287.210">
    <property type="match status" value="1"/>
</dbReference>
<evidence type="ECO:0000256" key="9">
    <source>
        <dbReference type="ARBA" id="ARBA00022511"/>
    </source>
</evidence>
<feature type="coiled-coil region" evidence="32">
    <location>
        <begin position="636"/>
        <end position="670"/>
    </location>
</feature>
<evidence type="ECO:0000256" key="30">
    <source>
        <dbReference type="ARBA" id="ARBA00023288"/>
    </source>
</evidence>
<evidence type="ECO:0000256" key="16">
    <source>
        <dbReference type="ARBA" id="ARBA00022729"/>
    </source>
</evidence>
<dbReference type="EMBL" id="KM354547">
    <property type="protein sequence ID" value="AIX96230.1"/>
    <property type="molecule type" value="Genomic_RNA"/>
</dbReference>
<accession>A0A0A1CP45</accession>
<keyword evidence="21 32" id="KW-1164">Virus endocytosis by host</keyword>
<evidence type="ECO:0000256" key="17">
    <source>
        <dbReference type="ARBA" id="ARBA00022804"/>
    </source>
</evidence>
<feature type="disulfide bond" evidence="32">
    <location>
        <begin position="234"/>
        <end position="245"/>
    </location>
</feature>
<evidence type="ECO:0000256" key="24">
    <source>
        <dbReference type="ARBA" id="ARBA00023054"/>
    </source>
</evidence>
<evidence type="ECO:0000256" key="8">
    <source>
        <dbReference type="ARBA" id="ARBA00022510"/>
    </source>
</evidence>
<feature type="short sequence motif" description="YXXL motif; contains endocytosis signal" evidence="32">
    <location>
        <begin position="715"/>
        <end position="718"/>
    </location>
</feature>
<keyword evidence="17 32" id="KW-1161">Viral attachment to host cell</keyword>
<evidence type="ECO:0000256" key="11">
    <source>
        <dbReference type="ARBA" id="ARBA00022581"/>
    </source>
</evidence>
<evidence type="ECO:0000256" key="5">
    <source>
        <dbReference type="ARBA" id="ARBA00004578"/>
    </source>
</evidence>